<gene>
    <name evidence="2" type="ORF">FSB75_13820</name>
</gene>
<sequence length="331" mass="38990">MVYSSEERIGVYSVAKIFTEDLGWIFREQPINDFGIDGFVEITRISLNLKDRIPIGKLIGVQIKSGKSFFKEESDNHFVFRGSIKHLYYWINHSIPVILILYDKEARLAYWEEVNKSTVLFTGKGFKVNISKRNLVDIENAERLKSISFFKNRSEYKLWQLQTSIEEIRLLISETLFLYIEIDGIPNSNDYHITLLLTDENCENHVEIIYRYEDENSNRFDYFFYLSKETSLKEAINDILPWADLFIDGVAFSDELLTETILSEILSLNQEEFTQDVLEFKEKNLFLSLATYLCNSYYFKLELKANDLAYTFLSINDFLSKEPVVRQRIFL</sequence>
<dbReference type="KEGG" id="fgg:FSB75_13820"/>
<proteinExistence type="predicted"/>
<protein>
    <submittedName>
        <fullName evidence="2">DUF4365 domain-containing protein</fullName>
    </submittedName>
</protein>
<evidence type="ECO:0000259" key="1">
    <source>
        <dbReference type="Pfam" id="PF14280"/>
    </source>
</evidence>
<accession>A0A5B8ULK1</accession>
<dbReference type="EMBL" id="CP042433">
    <property type="protein sequence ID" value="QEC56930.1"/>
    <property type="molecule type" value="Genomic_DNA"/>
</dbReference>
<dbReference type="RefSeq" id="WP_146788646.1">
    <property type="nucleotide sequence ID" value="NZ_BAABIO010000003.1"/>
</dbReference>
<dbReference type="Pfam" id="PF14280">
    <property type="entry name" value="DUF4365"/>
    <property type="match status" value="1"/>
</dbReference>
<reference evidence="2 3" key="1">
    <citation type="journal article" date="2015" name="Int. J. Syst. Evol. Microbiol.">
        <title>Flavisolibacter ginsenosidimutans sp. nov., with ginsenoside-converting activity isolated from soil used for cultivating ginseng.</title>
        <authorList>
            <person name="Zhao Y."/>
            <person name="Liu Q."/>
            <person name="Kang M.S."/>
            <person name="Jin F."/>
            <person name="Yu H."/>
            <person name="Im W.T."/>
        </authorList>
    </citation>
    <scope>NUCLEOTIDE SEQUENCE [LARGE SCALE GENOMIC DNA]</scope>
    <source>
        <strain evidence="2 3">Gsoil 636</strain>
    </source>
</reference>
<dbReference type="OrthoDB" id="4951670at2"/>
<feature type="domain" description="DUF4365" evidence="1">
    <location>
        <begin position="7"/>
        <end position="145"/>
    </location>
</feature>
<name>A0A5B8ULK1_9BACT</name>
<dbReference type="InterPro" id="IPR025375">
    <property type="entry name" value="DUF4365"/>
</dbReference>
<organism evidence="2 3">
    <name type="scientific">Flavisolibacter ginsenosidimutans</name>
    <dbReference type="NCBI Taxonomy" id="661481"/>
    <lineage>
        <taxon>Bacteria</taxon>
        <taxon>Pseudomonadati</taxon>
        <taxon>Bacteroidota</taxon>
        <taxon>Chitinophagia</taxon>
        <taxon>Chitinophagales</taxon>
        <taxon>Chitinophagaceae</taxon>
        <taxon>Flavisolibacter</taxon>
    </lineage>
</organism>
<evidence type="ECO:0000313" key="2">
    <source>
        <dbReference type="EMBL" id="QEC56930.1"/>
    </source>
</evidence>
<evidence type="ECO:0000313" key="3">
    <source>
        <dbReference type="Proteomes" id="UP000321204"/>
    </source>
</evidence>
<keyword evidence="3" id="KW-1185">Reference proteome</keyword>
<dbReference type="Proteomes" id="UP000321204">
    <property type="component" value="Chromosome"/>
</dbReference>
<dbReference type="AlphaFoldDB" id="A0A5B8ULK1"/>